<evidence type="ECO:0000313" key="5">
    <source>
        <dbReference type="Proteomes" id="UP000245959"/>
    </source>
</evidence>
<keyword evidence="5" id="KW-1185">Reference proteome</keyword>
<reference evidence="3 6" key="2">
    <citation type="submission" date="2020-04" db="EMBL/GenBank/DDBJ databases">
        <authorList>
            <person name="Hitch T.C.A."/>
            <person name="Wylensek D."/>
            <person name="Clavel T."/>
        </authorList>
    </citation>
    <scope>NUCLEOTIDE SEQUENCE [LARGE SCALE GENOMIC DNA]</scope>
    <source>
        <strain evidence="3 6">COR2-253-APC-1A</strain>
    </source>
</reference>
<evidence type="ECO:0000313" key="4">
    <source>
        <dbReference type="EMBL" id="PVY35596.1"/>
    </source>
</evidence>
<keyword evidence="1" id="KW-0175">Coiled coil</keyword>
<feature type="transmembrane region" description="Helical" evidence="2">
    <location>
        <begin position="6"/>
        <end position="24"/>
    </location>
</feature>
<comment type="caution">
    <text evidence="4">The sequence shown here is derived from an EMBL/GenBank/DDBJ whole genome shotgun (WGS) entry which is preliminary data.</text>
</comment>
<accession>A0A2U1AGS2</accession>
<dbReference type="RefSeq" id="WP_116885659.1">
    <property type="nucleotide sequence ID" value="NZ_CABMMC010000023.1"/>
</dbReference>
<sequence length="316" mass="34986">MKKGTIIHVVVMVVAVIAGTMLAIKLNNDQRALIPEKAELAAIPVGGFHKFAADVEWMLFVNYMGSLSTVDESNVEDVIGRLERLIALDPNLDKLYKDGVSSIAIQDPEKSIELLKKACNNSQLQNNSEIPFYTGFVMVQHLKPANYKEAVDYFKMAAERSGGLQEMKRHYWGYYYRTRAKLLAQAENMDERLALAEILYNELQSERFTGSAGAAGMDGSSIDIKDRLFRALKDIKTPSEDYTPTKQVLDRASEISQKVFADAHLCLNCIQPYGPGESFCTACGTAVQVWGQCNKCHKTIAGAKYCPYCGTAAATK</sequence>
<name>A0A2U1AGS2_9BACT</name>
<evidence type="ECO:0000313" key="6">
    <source>
        <dbReference type="Proteomes" id="UP000576225"/>
    </source>
</evidence>
<proteinExistence type="predicted"/>
<dbReference type="GeneID" id="78296927"/>
<dbReference type="OrthoDB" id="1178869at2"/>
<dbReference type="InterPro" id="IPR011990">
    <property type="entry name" value="TPR-like_helical_dom_sf"/>
</dbReference>
<dbReference type="SUPFAM" id="SSF81901">
    <property type="entry name" value="HCP-like"/>
    <property type="match status" value="1"/>
</dbReference>
<dbReference type="Proteomes" id="UP000245959">
    <property type="component" value="Unassembled WGS sequence"/>
</dbReference>
<organism evidence="4 5">
    <name type="scientific">Victivallis vadensis</name>
    <dbReference type="NCBI Taxonomy" id="172901"/>
    <lineage>
        <taxon>Bacteria</taxon>
        <taxon>Pseudomonadati</taxon>
        <taxon>Lentisphaerota</taxon>
        <taxon>Lentisphaeria</taxon>
        <taxon>Victivallales</taxon>
        <taxon>Victivallaceae</taxon>
        <taxon>Victivallis</taxon>
    </lineage>
</organism>
<reference evidence="4 5" key="1">
    <citation type="submission" date="2018-04" db="EMBL/GenBank/DDBJ databases">
        <title>Genomic Encyclopedia of Type Strains, Phase IV (KMG-IV): sequencing the most valuable type-strain genomes for metagenomic binning, comparative biology and taxonomic classification.</title>
        <authorList>
            <person name="Goeker M."/>
        </authorList>
    </citation>
    <scope>NUCLEOTIDE SEQUENCE [LARGE SCALE GENOMIC DNA]</scope>
    <source>
        <strain evidence="4 5">DSM 14823</strain>
    </source>
</reference>
<gene>
    <name evidence="4" type="ORF">C8D82_1403</name>
    <name evidence="3" type="ORF">HF882_15860</name>
</gene>
<protein>
    <submittedName>
        <fullName evidence="3">Zinc ribbon domain-containing protein</fullName>
    </submittedName>
</protein>
<dbReference type="AlphaFoldDB" id="A0A2U1AGS2"/>
<keyword evidence="2" id="KW-0472">Membrane</keyword>
<feature type="coiled-coil region" evidence="1">
    <location>
        <begin position="179"/>
        <end position="206"/>
    </location>
</feature>
<dbReference type="EMBL" id="JABAEW010000036">
    <property type="protein sequence ID" value="NMD88063.1"/>
    <property type="molecule type" value="Genomic_DNA"/>
</dbReference>
<dbReference type="EMBL" id="QEKH01000040">
    <property type="protein sequence ID" value="PVY35596.1"/>
    <property type="molecule type" value="Genomic_DNA"/>
</dbReference>
<dbReference type="Proteomes" id="UP000576225">
    <property type="component" value="Unassembled WGS sequence"/>
</dbReference>
<evidence type="ECO:0000313" key="3">
    <source>
        <dbReference type="EMBL" id="NMD88063.1"/>
    </source>
</evidence>
<evidence type="ECO:0000256" key="2">
    <source>
        <dbReference type="SAM" id="Phobius"/>
    </source>
</evidence>
<dbReference type="Gene3D" id="1.25.40.10">
    <property type="entry name" value="Tetratricopeptide repeat domain"/>
    <property type="match status" value="1"/>
</dbReference>
<evidence type="ECO:0000256" key="1">
    <source>
        <dbReference type="SAM" id="Coils"/>
    </source>
</evidence>
<keyword evidence="2" id="KW-0812">Transmembrane</keyword>
<keyword evidence="2" id="KW-1133">Transmembrane helix</keyword>